<dbReference type="GO" id="GO:0005886">
    <property type="term" value="C:plasma membrane"/>
    <property type="evidence" value="ECO:0007669"/>
    <property type="project" value="UniProtKB-SubCell"/>
</dbReference>
<proteinExistence type="inferred from homology"/>
<dbReference type="InterPro" id="IPR048631">
    <property type="entry name" value="SecD_1st"/>
</dbReference>
<dbReference type="GO" id="GO:0065002">
    <property type="term" value="P:intracellular protein transmembrane transport"/>
    <property type="evidence" value="ECO:0007669"/>
    <property type="project" value="UniProtKB-UniRule"/>
</dbReference>
<dbReference type="GO" id="GO:0043952">
    <property type="term" value="P:protein transport by the Sec complex"/>
    <property type="evidence" value="ECO:0007669"/>
    <property type="project" value="UniProtKB-UniRule"/>
</dbReference>
<dbReference type="InterPro" id="IPR048634">
    <property type="entry name" value="SecD_SecF_C"/>
</dbReference>
<evidence type="ECO:0000256" key="6">
    <source>
        <dbReference type="ARBA" id="ARBA00022989"/>
    </source>
</evidence>
<dbReference type="EMBL" id="JACHIA010000017">
    <property type="protein sequence ID" value="MBB6072742.1"/>
    <property type="molecule type" value="Genomic_DNA"/>
</dbReference>
<dbReference type="GO" id="GO:0006605">
    <property type="term" value="P:protein targeting"/>
    <property type="evidence" value="ECO:0007669"/>
    <property type="project" value="UniProtKB-UniRule"/>
</dbReference>
<dbReference type="Gene3D" id="3.30.1360.200">
    <property type="match status" value="1"/>
</dbReference>
<accession>A0A841H462</accession>
<keyword evidence="2 9" id="KW-0813">Transport</keyword>
<dbReference type="HAMAP" id="MF_01463_B">
    <property type="entry name" value="SecD_B"/>
    <property type="match status" value="1"/>
</dbReference>
<feature type="transmembrane region" description="Helical" evidence="9">
    <location>
        <begin position="360"/>
        <end position="379"/>
    </location>
</feature>
<dbReference type="Pfam" id="PF02355">
    <property type="entry name" value="SecD_SecF_C"/>
    <property type="match status" value="1"/>
</dbReference>
<evidence type="ECO:0000313" key="11">
    <source>
        <dbReference type="EMBL" id="MBB6072742.1"/>
    </source>
</evidence>
<feature type="transmembrane region" description="Helical" evidence="9">
    <location>
        <begin position="410"/>
        <end position="434"/>
    </location>
</feature>
<evidence type="ECO:0000256" key="9">
    <source>
        <dbReference type="HAMAP-Rule" id="MF_01463"/>
    </source>
</evidence>
<dbReference type="InterPro" id="IPR055344">
    <property type="entry name" value="SecD_SecF_C_bact"/>
</dbReference>
<keyword evidence="4 9" id="KW-0812">Transmembrane</keyword>
<reference evidence="11 12" key="1">
    <citation type="submission" date="2020-08" db="EMBL/GenBank/DDBJ databases">
        <title>Genomic Encyclopedia of Type Strains, Phase IV (KMG-IV): sequencing the most valuable type-strain genomes for metagenomic binning, comparative biology and taxonomic classification.</title>
        <authorList>
            <person name="Goeker M."/>
        </authorList>
    </citation>
    <scope>NUCLEOTIDE SEQUENCE [LARGE SCALE GENOMIC DNA]</scope>
    <source>
        <strain evidence="11 12">DSM 29007</strain>
    </source>
</reference>
<feature type="transmembrane region" description="Helical" evidence="9">
    <location>
        <begin position="483"/>
        <end position="507"/>
    </location>
</feature>
<dbReference type="NCBIfam" id="TIGR01129">
    <property type="entry name" value="secD"/>
    <property type="match status" value="1"/>
</dbReference>
<dbReference type="InterPro" id="IPR000731">
    <property type="entry name" value="SSD"/>
</dbReference>
<keyword evidence="12" id="KW-1185">Reference proteome</keyword>
<dbReference type="InterPro" id="IPR005791">
    <property type="entry name" value="SecD"/>
</dbReference>
<dbReference type="PANTHER" id="PTHR30081:SF1">
    <property type="entry name" value="PROTEIN TRANSLOCASE SUBUNIT SECD"/>
    <property type="match status" value="1"/>
</dbReference>
<evidence type="ECO:0000256" key="7">
    <source>
        <dbReference type="ARBA" id="ARBA00023010"/>
    </source>
</evidence>
<feature type="transmembrane region" description="Helical" evidence="9">
    <location>
        <begin position="7"/>
        <end position="25"/>
    </location>
</feature>
<dbReference type="SUPFAM" id="SSF82866">
    <property type="entry name" value="Multidrug efflux transporter AcrB transmembrane domain"/>
    <property type="match status" value="1"/>
</dbReference>
<evidence type="ECO:0000256" key="4">
    <source>
        <dbReference type="ARBA" id="ARBA00022692"/>
    </source>
</evidence>
<dbReference type="PANTHER" id="PTHR30081">
    <property type="entry name" value="PROTEIN-EXPORT MEMBRANE PROTEIN SEC"/>
    <property type="match status" value="1"/>
</dbReference>
<feature type="transmembrane region" description="Helical" evidence="9">
    <location>
        <begin position="455"/>
        <end position="477"/>
    </location>
</feature>
<evidence type="ECO:0000256" key="1">
    <source>
        <dbReference type="ARBA" id="ARBA00004651"/>
    </source>
</evidence>
<keyword evidence="7 9" id="KW-0811">Translocation</keyword>
<dbReference type="InterPro" id="IPR054384">
    <property type="entry name" value="SecDF_P1_head"/>
</dbReference>
<dbReference type="PRINTS" id="PR00702">
    <property type="entry name" value="ACRIFLAVINRP"/>
</dbReference>
<dbReference type="RefSeq" id="WP_170038766.1">
    <property type="nucleotide sequence ID" value="NZ_JABDTL010000002.1"/>
</dbReference>
<dbReference type="InterPro" id="IPR001036">
    <property type="entry name" value="Acrflvin-R"/>
</dbReference>
<dbReference type="Pfam" id="PF21760">
    <property type="entry name" value="SecD_1st"/>
    <property type="match status" value="1"/>
</dbReference>
<feature type="domain" description="SSD" evidence="10">
    <location>
        <begin position="366"/>
        <end position="509"/>
    </location>
</feature>
<dbReference type="PROSITE" id="PS50156">
    <property type="entry name" value="SSD"/>
    <property type="match status" value="1"/>
</dbReference>
<keyword evidence="3 9" id="KW-1003">Cell membrane</keyword>
<feature type="transmembrane region" description="Helical" evidence="9">
    <location>
        <begin position="384"/>
        <end position="404"/>
    </location>
</feature>
<comment type="subcellular location">
    <subcellularLocation>
        <location evidence="1 9">Cell membrane</location>
        <topology evidence="1 9">Multi-pass membrane protein</topology>
    </subcellularLocation>
</comment>
<dbReference type="Pfam" id="PF22599">
    <property type="entry name" value="SecDF_P1_head"/>
    <property type="match status" value="1"/>
</dbReference>
<comment type="subunit">
    <text evidence="9">Forms a complex with SecF. Part of the essential Sec protein translocation apparatus which comprises SecA, SecYEG and auxiliary proteins SecDF. Other proteins may also be involved.</text>
</comment>
<comment type="caution">
    <text evidence="11">The sequence shown here is derived from an EMBL/GenBank/DDBJ whole genome shotgun (WGS) entry which is preliminary data.</text>
</comment>
<dbReference type="InterPro" id="IPR022813">
    <property type="entry name" value="SecD/SecF_arch_bac"/>
</dbReference>
<dbReference type="NCBIfam" id="TIGR00916">
    <property type="entry name" value="2A0604s01"/>
    <property type="match status" value="1"/>
</dbReference>
<keyword evidence="6 9" id="KW-1133">Transmembrane helix</keyword>
<dbReference type="AlphaFoldDB" id="A0A841H462"/>
<dbReference type="Gene3D" id="1.20.1640.10">
    <property type="entry name" value="Multidrug efflux transporter AcrB transmembrane domain"/>
    <property type="match status" value="1"/>
</dbReference>
<dbReference type="GO" id="GO:0015450">
    <property type="term" value="F:protein-transporting ATPase activity"/>
    <property type="evidence" value="ECO:0007669"/>
    <property type="project" value="InterPro"/>
</dbReference>
<comment type="similarity">
    <text evidence="9">Belongs to the SecD/SecF family. SecD subfamily.</text>
</comment>
<evidence type="ECO:0000256" key="2">
    <source>
        <dbReference type="ARBA" id="ARBA00022448"/>
    </source>
</evidence>
<organism evidence="11 12">
    <name type="scientific">Longimicrobium terrae</name>
    <dbReference type="NCBI Taxonomy" id="1639882"/>
    <lineage>
        <taxon>Bacteria</taxon>
        <taxon>Pseudomonadati</taxon>
        <taxon>Gemmatimonadota</taxon>
        <taxon>Longimicrobiia</taxon>
        <taxon>Longimicrobiales</taxon>
        <taxon>Longimicrobiaceae</taxon>
        <taxon>Longimicrobium</taxon>
    </lineage>
</organism>
<evidence type="ECO:0000256" key="8">
    <source>
        <dbReference type="ARBA" id="ARBA00023136"/>
    </source>
</evidence>
<name>A0A841H462_9BACT</name>
<evidence type="ECO:0000259" key="10">
    <source>
        <dbReference type="PROSITE" id="PS50156"/>
    </source>
</evidence>
<dbReference type="Gene3D" id="3.30.70.3220">
    <property type="match status" value="1"/>
</dbReference>
<protein>
    <recommendedName>
        <fullName evidence="9">Protein translocase subunit SecD</fullName>
    </recommendedName>
</protein>
<evidence type="ECO:0000256" key="5">
    <source>
        <dbReference type="ARBA" id="ARBA00022927"/>
    </source>
</evidence>
<dbReference type="Proteomes" id="UP000582837">
    <property type="component" value="Unassembled WGS sequence"/>
</dbReference>
<keyword evidence="8 9" id="KW-0472">Membrane</keyword>
<evidence type="ECO:0000313" key="12">
    <source>
        <dbReference type="Proteomes" id="UP000582837"/>
    </source>
</evidence>
<sequence length="523" mass="55406">MFQNLKARLGLIFLLAALCVGILFWNNARKGAMVTLGLDLQGGTHLALEIDESKAALTSAQRSEAIDRALKVVRLRVDELGVAEPVVQKAGDSRIIVELAGLQNTNAAKDVISKAAFLEFQVVKRPEEAQSVVTRLDQAVARAFPAEAAKAPASATPAGGVFQQKTPAADSAAVGRPFSSKLAGAGSQGQLIVALKDTAAVARYLRSPAVLAALPRGTEVLWNVPSAEENKDVRSLWLVDSKAMITGEYLANATAGTDQQFNRPVVFFELNRRGGRVFERETGRNLQRQMAIVLDNQVYTAPIIQSQIGRNGQITLGSSTLDEASDLALVLRAGALPAPLKIVEERSVGPTMGADSVNKGFVAGLLGIVGVVVIMLAYYRLAGLFAVGALALYVLYTLGSMAALDAVLTFPGIAGLVLSIGMSVDANVLIFERIREELDAGRQVRAAVSEGFKQALSAIVDSNVTTLLTAAVLFYVGTGPIRGFAVTLGIGIIISMFTAIFVTRTLFTLYLERRSPAAQGLSI</sequence>
<comment type="function">
    <text evidence="9">Part of the Sec protein translocase complex. Interacts with the SecYEG preprotein conducting channel. SecDF uses the proton motive force (PMF) to complete protein translocation after the ATP-dependent function of SecA.</text>
</comment>
<gene>
    <name evidence="9" type="primary">secD</name>
    <name evidence="11" type="ORF">HNQ61_004405</name>
</gene>
<dbReference type="FunFam" id="1.20.1640.10:FF:000004">
    <property type="entry name" value="Protein translocase subunit SecD"/>
    <property type="match status" value="1"/>
</dbReference>
<keyword evidence="5 9" id="KW-0653">Protein transport</keyword>
<evidence type="ECO:0000256" key="3">
    <source>
        <dbReference type="ARBA" id="ARBA00022475"/>
    </source>
</evidence>